<evidence type="ECO:0000256" key="2">
    <source>
        <dbReference type="ARBA" id="ARBA00038160"/>
    </source>
</evidence>
<dbReference type="GO" id="GO:0005634">
    <property type="term" value="C:nucleus"/>
    <property type="evidence" value="ECO:0007669"/>
    <property type="project" value="TreeGrafter"/>
</dbReference>
<dbReference type="InterPro" id="IPR046341">
    <property type="entry name" value="SET_dom_sf"/>
</dbReference>
<evidence type="ECO:0000259" key="4">
    <source>
        <dbReference type="PROSITE" id="PS50280"/>
    </source>
</evidence>
<sequence length="715" mass="78603">MPATHSTRKLATSQRPNSTWASLFAMSHEEEGAPCCVRSHTLCEYTPSPPTQATALTGQNRVQALQSRVEELEAVLSNMTMQSSPSNIQDSPAPSPLIDPHTDEVANWLQDILRPTLIANRRHYNLYLDIATLRSPPRPLLHAMNLVACHILSLSANSSTRPTLQELEELKSILLKRVHNGIHMSLEGARDLIAGVVCAPALAAQYLLQVGKFAEAHCQYDTRLQYRPSLGSSDVRHLNNAGLVIRTVEGKGRGVFATSRIPPQTLIDVSPVLLFSAEEYIHAKRTVIDHYTFVWNQLGSSLMALPLGLGSIFNHARDPNVSYRLNKKANTIEYTTTKQIDTGDELCIYYGSDDKLWFPVQGDPIARSSSKSPQEDTEPLPFGGTEIGEDNDSGERSIKGTTLPAKVSSRPLFEVIKVLSREEQEEAPGMPISTMDVWVADVMIPSLLKSLMDIIRMSNFDTDDLKHLKRVRTVNGKKSLVLTSAGVPETLLPQLPEGVGSPYVTQVPKRVANSQEQLTRKNALWPVNYNPHILVDEYVWNDEEIDWLKSGIDVATAAALQAKNAGELPVGVHIKPSPGVIGPMITSHDARNISGHPLRHAAQMAVRQMAELRSNASEDLHEADAERCNGAAYLLTGLTIFITHEPCIMCSMSLLHSRVARVVFIQPMAETGGCNKEGVCIPALGGVNHRFEIIRWCGSGESKPPFLDLPSNLDI</sequence>
<dbReference type="Gene3D" id="3.40.140.10">
    <property type="entry name" value="Cytidine Deaminase, domain 2"/>
    <property type="match status" value="1"/>
</dbReference>
<proteinExistence type="inferred from homology"/>
<dbReference type="OrthoDB" id="3180714at2759"/>
<feature type="region of interest" description="Disordered" evidence="3">
    <location>
        <begin position="366"/>
        <end position="396"/>
    </location>
</feature>
<evidence type="ECO:0000313" key="7">
    <source>
        <dbReference type="Proteomes" id="UP000030108"/>
    </source>
</evidence>
<dbReference type="GO" id="GO:0052717">
    <property type="term" value="F:tRNA-specific adenosine-34 deaminase activity"/>
    <property type="evidence" value="ECO:0007669"/>
    <property type="project" value="TreeGrafter"/>
</dbReference>
<dbReference type="SUPFAM" id="SSF53927">
    <property type="entry name" value="Cytidine deaminase-like"/>
    <property type="match status" value="1"/>
</dbReference>
<dbReference type="Pfam" id="PF00383">
    <property type="entry name" value="dCMP_cyt_deam_1"/>
    <property type="match status" value="1"/>
</dbReference>
<comment type="caution">
    <text evidence="6">The sequence shown here is derived from an EMBL/GenBank/DDBJ whole genome shotgun (WGS) entry which is preliminary data.</text>
</comment>
<dbReference type="CDD" id="cd01285">
    <property type="entry name" value="nucleoside_deaminase"/>
    <property type="match status" value="1"/>
</dbReference>
<dbReference type="EMBL" id="JATN01000319">
    <property type="protein sequence ID" value="EUC61769.1"/>
    <property type="molecule type" value="Genomic_DNA"/>
</dbReference>
<organism evidence="6 7">
    <name type="scientific">Rhizoctonia solani AG-3 Rhs1AP</name>
    <dbReference type="NCBI Taxonomy" id="1086054"/>
    <lineage>
        <taxon>Eukaryota</taxon>
        <taxon>Fungi</taxon>
        <taxon>Dikarya</taxon>
        <taxon>Basidiomycota</taxon>
        <taxon>Agaricomycotina</taxon>
        <taxon>Agaricomycetes</taxon>
        <taxon>Cantharellales</taxon>
        <taxon>Ceratobasidiaceae</taxon>
        <taxon>Rhizoctonia</taxon>
    </lineage>
</organism>
<evidence type="ECO:0000256" key="1">
    <source>
        <dbReference type="ARBA" id="ARBA00022694"/>
    </source>
</evidence>
<dbReference type="GO" id="GO:0008033">
    <property type="term" value="P:tRNA processing"/>
    <property type="evidence" value="ECO:0007669"/>
    <property type="project" value="UniProtKB-KW"/>
</dbReference>
<evidence type="ECO:0000313" key="6">
    <source>
        <dbReference type="EMBL" id="EUC61769.1"/>
    </source>
</evidence>
<dbReference type="Proteomes" id="UP000030108">
    <property type="component" value="Unassembled WGS sequence"/>
</dbReference>
<gene>
    <name evidence="6" type="ORF">RSOL_405970</name>
</gene>
<dbReference type="PROSITE" id="PS50280">
    <property type="entry name" value="SET"/>
    <property type="match status" value="1"/>
</dbReference>
<dbReference type="PANTHER" id="PTHR11079:SF156">
    <property type="entry name" value="INACTIVE TRNA-SPECIFIC ADENOSINE DEAMINASE-LIKE PROTEIN 3-RELATED"/>
    <property type="match status" value="1"/>
</dbReference>
<feature type="domain" description="SET" evidence="4">
    <location>
        <begin position="241"/>
        <end position="351"/>
    </location>
</feature>
<dbReference type="InterPro" id="IPR001214">
    <property type="entry name" value="SET_dom"/>
</dbReference>
<reference evidence="7" key="1">
    <citation type="journal article" date="2014" name="Genome Announc.">
        <title>Draft genome sequence of the plant-pathogenic soil fungus Rhizoctonia solani anastomosis group 3 strain Rhs1AP.</title>
        <authorList>
            <person name="Cubeta M.A."/>
            <person name="Thomas E."/>
            <person name="Dean R.A."/>
            <person name="Jabaji S."/>
            <person name="Neate S.M."/>
            <person name="Tavantzis S."/>
            <person name="Toda T."/>
            <person name="Vilgalys R."/>
            <person name="Bharathan N."/>
            <person name="Fedorova-Abrams N."/>
            <person name="Pakala S.B."/>
            <person name="Pakala S.M."/>
            <person name="Zafar N."/>
            <person name="Joardar V."/>
            <person name="Losada L."/>
            <person name="Nierman W.C."/>
        </authorList>
    </citation>
    <scope>NUCLEOTIDE SEQUENCE [LARGE SCALE GENOMIC DNA]</scope>
    <source>
        <strain evidence="7">AG-3</strain>
    </source>
</reference>
<protein>
    <submittedName>
        <fullName evidence="6">Cytidine and deoxycytidylate deaminase zinc-binding region protein</fullName>
    </submittedName>
</protein>
<dbReference type="SUPFAM" id="SSF82199">
    <property type="entry name" value="SET domain"/>
    <property type="match status" value="1"/>
</dbReference>
<dbReference type="PANTHER" id="PTHR11079">
    <property type="entry name" value="CYTOSINE DEAMINASE FAMILY MEMBER"/>
    <property type="match status" value="1"/>
</dbReference>
<dbReference type="InterPro" id="IPR002125">
    <property type="entry name" value="CMP_dCMP_dom"/>
</dbReference>
<evidence type="ECO:0000256" key="3">
    <source>
        <dbReference type="SAM" id="MobiDB-lite"/>
    </source>
</evidence>
<feature type="domain" description="CMP/dCMP-type deaminase" evidence="5">
    <location>
        <begin position="546"/>
        <end position="675"/>
    </location>
</feature>
<dbReference type="PROSITE" id="PS51747">
    <property type="entry name" value="CYT_DCMP_DEAMINASES_2"/>
    <property type="match status" value="1"/>
</dbReference>
<accession>X8JDP8</accession>
<dbReference type="Pfam" id="PF00856">
    <property type="entry name" value="SET"/>
    <property type="match status" value="1"/>
</dbReference>
<dbReference type="GO" id="GO:0005737">
    <property type="term" value="C:cytoplasm"/>
    <property type="evidence" value="ECO:0007669"/>
    <property type="project" value="TreeGrafter"/>
</dbReference>
<dbReference type="AlphaFoldDB" id="X8JDP8"/>
<evidence type="ECO:0000259" key="5">
    <source>
        <dbReference type="PROSITE" id="PS51747"/>
    </source>
</evidence>
<dbReference type="Gene3D" id="2.170.270.10">
    <property type="entry name" value="SET domain"/>
    <property type="match status" value="1"/>
</dbReference>
<keyword evidence="1" id="KW-0819">tRNA processing</keyword>
<comment type="similarity">
    <text evidence="2">Belongs to the cytidine and deoxycytidylate deaminase family. ADAT3 subfamily.</text>
</comment>
<dbReference type="CDD" id="cd10540">
    <property type="entry name" value="SET_SpSet7-like"/>
    <property type="match status" value="1"/>
</dbReference>
<dbReference type="InterPro" id="IPR016193">
    <property type="entry name" value="Cytidine_deaminase-like"/>
</dbReference>
<name>X8JDP8_9AGAM</name>